<dbReference type="SUPFAM" id="SSF48435">
    <property type="entry name" value="Bacterial muramidases"/>
    <property type="match status" value="1"/>
</dbReference>
<dbReference type="SUPFAM" id="SSF53955">
    <property type="entry name" value="Lysozyme-like"/>
    <property type="match status" value="1"/>
</dbReference>
<dbReference type="InterPro" id="IPR008258">
    <property type="entry name" value="Transglycosylase_SLT_dom_1"/>
</dbReference>
<accession>Q1YEJ3</accession>
<dbReference type="PANTHER" id="PTHR37423">
    <property type="entry name" value="SOLUBLE LYTIC MUREIN TRANSGLYCOSYLASE-RELATED"/>
    <property type="match status" value="1"/>
</dbReference>
<dbReference type="InterPro" id="IPR023346">
    <property type="entry name" value="Lysozyme-like_dom_sf"/>
</dbReference>
<evidence type="ECO:0000259" key="4">
    <source>
        <dbReference type="Pfam" id="PF01464"/>
    </source>
</evidence>
<dbReference type="BioCyc" id="AURANTIMONAS:SI859A1_01082-MONOMER"/>
<dbReference type="Gene3D" id="1.10.530.10">
    <property type="match status" value="1"/>
</dbReference>
<evidence type="ECO:0000313" key="5">
    <source>
        <dbReference type="EMBL" id="EAS48598.1"/>
    </source>
</evidence>
<dbReference type="Gene3D" id="1.25.20.10">
    <property type="entry name" value="Bacterial muramidases"/>
    <property type="match status" value="1"/>
</dbReference>
<dbReference type="InterPro" id="IPR008939">
    <property type="entry name" value="Lytic_TGlycosylase_superhlx_U"/>
</dbReference>
<evidence type="ECO:0000256" key="1">
    <source>
        <dbReference type="ARBA" id="ARBA00007734"/>
    </source>
</evidence>
<dbReference type="GO" id="GO:0000270">
    <property type="term" value="P:peptidoglycan metabolic process"/>
    <property type="evidence" value="ECO:0007669"/>
    <property type="project" value="InterPro"/>
</dbReference>
<protein>
    <submittedName>
        <fullName evidence="5">Soluble lytic transglycosylase</fullName>
    </submittedName>
</protein>
<dbReference type="PANTHER" id="PTHR37423:SF2">
    <property type="entry name" value="MEMBRANE-BOUND LYTIC MUREIN TRANSGLYCOSYLASE C"/>
    <property type="match status" value="1"/>
</dbReference>
<evidence type="ECO:0000256" key="2">
    <source>
        <dbReference type="ARBA" id="ARBA00009387"/>
    </source>
</evidence>
<dbReference type="HOGENOM" id="CLU_015184_1_0_5"/>
<proteinExistence type="inferred from homology"/>
<dbReference type="EMBL" id="AAPJ01000008">
    <property type="protein sequence ID" value="EAS48598.1"/>
    <property type="molecule type" value="Genomic_DNA"/>
</dbReference>
<comment type="similarity">
    <text evidence="1">Belongs to the transglycosylase Slt family.</text>
</comment>
<gene>
    <name evidence="5" type="ORF">SI859A1_01082</name>
</gene>
<keyword evidence="6" id="KW-1185">Reference proteome</keyword>
<reference evidence="5 6" key="1">
    <citation type="journal article" date="2008" name="Appl. Environ. Microbiol.">
        <title>Genomic insights into Mn(II) oxidation by the marine alphaproteobacterium Aurantimonas sp. strain SI85-9A1.</title>
        <authorList>
            <person name="Dick G.J."/>
            <person name="Podell S."/>
            <person name="Johnson H.A."/>
            <person name="Rivera-Espinoza Y."/>
            <person name="Bernier-Latmani R."/>
            <person name="McCarthy J.K."/>
            <person name="Torpey J.W."/>
            <person name="Clement B.G."/>
            <person name="Gaasterland T."/>
            <person name="Tebo B.M."/>
        </authorList>
    </citation>
    <scope>NUCLEOTIDE SEQUENCE [LARGE SCALE GENOMIC DNA]</scope>
    <source>
        <strain evidence="5 6">SI85-9A1</strain>
    </source>
</reference>
<dbReference type="PROSITE" id="PS00922">
    <property type="entry name" value="TRANSGLYCOSYLASE"/>
    <property type="match status" value="1"/>
</dbReference>
<dbReference type="CDD" id="cd13401">
    <property type="entry name" value="Slt70-like"/>
    <property type="match status" value="1"/>
</dbReference>
<evidence type="ECO:0000256" key="3">
    <source>
        <dbReference type="ARBA" id="ARBA00022729"/>
    </source>
</evidence>
<dbReference type="GO" id="GO:0008933">
    <property type="term" value="F:peptidoglycan lytic transglycosylase activity"/>
    <property type="evidence" value="ECO:0007669"/>
    <property type="project" value="InterPro"/>
</dbReference>
<dbReference type="AlphaFoldDB" id="Q1YEJ3"/>
<comment type="caution">
    <text evidence="5">The sequence shown here is derived from an EMBL/GenBank/DDBJ whole genome shotgun (WGS) entry which is preliminary data.</text>
</comment>
<organism evidence="5 6">
    <name type="scientific">Aurantimonas manganoxydans (strain ATCC BAA-1229 / DSM 21871 / SI85-9A1)</name>
    <dbReference type="NCBI Taxonomy" id="287752"/>
    <lineage>
        <taxon>Bacteria</taxon>
        <taxon>Pseudomonadati</taxon>
        <taxon>Pseudomonadota</taxon>
        <taxon>Alphaproteobacteria</taxon>
        <taxon>Hyphomicrobiales</taxon>
        <taxon>Aurantimonadaceae</taxon>
        <taxon>Aurantimonas</taxon>
    </lineage>
</organism>
<evidence type="ECO:0000313" key="6">
    <source>
        <dbReference type="Proteomes" id="UP000000321"/>
    </source>
</evidence>
<keyword evidence="3" id="KW-0732">Signal</keyword>
<dbReference type="GO" id="GO:0016020">
    <property type="term" value="C:membrane"/>
    <property type="evidence" value="ECO:0007669"/>
    <property type="project" value="InterPro"/>
</dbReference>
<dbReference type="GO" id="GO:0004553">
    <property type="term" value="F:hydrolase activity, hydrolyzing O-glycosyl compounds"/>
    <property type="evidence" value="ECO:0007669"/>
    <property type="project" value="InterPro"/>
</dbReference>
<sequence length="708" mass="77126">MTATSTLAQEAVLPLLGPLPTSRPAVHAAGVPMDPWRFGRTVTAPQNPALAQAAPAATPAGASAFTASIAAMTPRLGSVQPMRGELKDGLQALSDRNAQKARAIREGMVPGSLDRHILSWAIGLTGGKDVPAAEIARTATELANWPGTKTLRINSEKALYREQLPAGEVIRAFGNGKPESPEGAMALARAYLAAGDAGRAKALVSRVWREERLDKDVERQFLSNFQSLLSRADHKRRMDMLLYAERVTDAGRVVGMAGAKALFAARAAVIRNEGNAAKLLSAVPKAERADPGYRLALIEYNRKHDKVEEAAQLLIDAPRDVDALVDPDAWWNERRIVARDLLDLGKPKLAYRVAAMHLAESASEQVEAEFHAGWIAMRFLNDPVTAQRHFAQIVQISSMPLSLSRGYYWLGRSAEAGASGSAASYYAKAAHYPATYYGQLAAARLGRKPEAISFPRPSDAERRRFEQREAVRAIRRLEEIGSDWRADSLYRALADELESPGELALLSVMAERRGDHHLVLQVGKLAYWRGIDAPALAFPIGVIPASANISAAGKALAYAIARQESAFNPKARSSAGALGLLQLMPNTAKSVARKVGVSYSPDRLTSDPGYNATLGAHFLGEQIADFGGSYVLTFAAYNAGPRRAREWIERFGDPRGKPLDQVVDWVERIPYTETRNYVQRIMENYGVYKMRLGAGFDIERDLRFGRGG</sequence>
<name>Q1YEJ3_AURMS</name>
<dbReference type="Proteomes" id="UP000000321">
    <property type="component" value="Unassembled WGS sequence"/>
</dbReference>
<dbReference type="Pfam" id="PF01464">
    <property type="entry name" value="SLT"/>
    <property type="match status" value="1"/>
</dbReference>
<feature type="domain" description="Transglycosylase SLT" evidence="4">
    <location>
        <begin position="553"/>
        <end position="654"/>
    </location>
</feature>
<comment type="similarity">
    <text evidence="2">Belongs to the virb1 family.</text>
</comment>
<dbReference type="InterPro" id="IPR000189">
    <property type="entry name" value="Transglyc_AS"/>
</dbReference>
<dbReference type="GO" id="GO:0042597">
    <property type="term" value="C:periplasmic space"/>
    <property type="evidence" value="ECO:0007669"/>
    <property type="project" value="InterPro"/>
</dbReference>